<dbReference type="Gene3D" id="3.30.1330.60">
    <property type="entry name" value="OmpA-like domain"/>
    <property type="match status" value="1"/>
</dbReference>
<dbReference type="PANTHER" id="PTHR30329">
    <property type="entry name" value="STATOR ELEMENT OF FLAGELLAR MOTOR COMPLEX"/>
    <property type="match status" value="1"/>
</dbReference>
<feature type="region of interest" description="Disordered" evidence="5">
    <location>
        <begin position="27"/>
        <end position="67"/>
    </location>
</feature>
<dbReference type="EMBL" id="BAABGN010000002">
    <property type="protein sequence ID" value="GAA4418704.1"/>
    <property type="molecule type" value="Genomic_DNA"/>
</dbReference>
<dbReference type="InterPro" id="IPR036737">
    <property type="entry name" value="OmpA-like_sf"/>
</dbReference>
<organism evidence="8 9">
    <name type="scientific">Georgenia halophila</name>
    <dbReference type="NCBI Taxonomy" id="620889"/>
    <lineage>
        <taxon>Bacteria</taxon>
        <taxon>Bacillati</taxon>
        <taxon>Actinomycetota</taxon>
        <taxon>Actinomycetes</taxon>
        <taxon>Micrococcales</taxon>
        <taxon>Bogoriellaceae</taxon>
        <taxon>Georgenia</taxon>
    </lineage>
</organism>
<dbReference type="PROSITE" id="PS51123">
    <property type="entry name" value="OMPA_2"/>
    <property type="match status" value="1"/>
</dbReference>
<sequence length="482" mass="51395">MSARTHSARVLSAAVCLALLLGNCSGDADGRPEGEPTPAETGGSSTTDQETAAETADDPGAAAEPGTYLPLQEGMEREWPEPVGSVEAENPDAGELAVLGVHRLDEEHAVVTGRLTLEEFPDRSSLWTEPGHFQGGVRGSEFSAVSLTAGDDTTYLPVRDDEGWCLCSTLNLQSEGETDTPVWTVVTAPPEGTSEVDVHVAGFGTLEDVPITDLPTDQSVPLGWAETLLVRSAERENGAVRVRLAIGNPTGPHTRNLDRYQFGRDWFTDGCFQGLAAWGSQAPTGHAAEEPDCQRGALPEEGEQVELEVLAGDPGTEEIVLLPTTGLPVSGIPVTGEAQEGEGPEVYPYRTRTESAGAEVSRGESLTVTLDTEVLFDPDESELTAEADATLDEAVETLEGQDGRTITVAGHTDTQGGDEYNLNLSRDRAETVAEALESRLGEGWTIETEWHGETQLAIPERGSEEEIEAARARNRRVEITVE</sequence>
<dbReference type="InterPro" id="IPR006665">
    <property type="entry name" value="OmpA-like"/>
</dbReference>
<keyword evidence="2 4" id="KW-0472">Membrane</keyword>
<dbReference type="Pfam" id="PF00691">
    <property type="entry name" value="OmpA"/>
    <property type="match status" value="1"/>
</dbReference>
<keyword evidence="3" id="KW-0998">Cell outer membrane</keyword>
<comment type="subcellular location">
    <subcellularLocation>
        <location evidence="1">Cell outer membrane</location>
    </subcellularLocation>
</comment>
<gene>
    <name evidence="8" type="ORF">GCM10023169_08570</name>
</gene>
<dbReference type="SUPFAM" id="SSF103088">
    <property type="entry name" value="OmpA-like"/>
    <property type="match status" value="1"/>
</dbReference>
<name>A0ABP8KYG5_9MICO</name>
<feature type="domain" description="OmpA-like" evidence="7">
    <location>
        <begin position="363"/>
        <end position="482"/>
    </location>
</feature>
<evidence type="ECO:0000256" key="3">
    <source>
        <dbReference type="ARBA" id="ARBA00023237"/>
    </source>
</evidence>
<dbReference type="Proteomes" id="UP001500622">
    <property type="component" value="Unassembled WGS sequence"/>
</dbReference>
<dbReference type="CDD" id="cd07185">
    <property type="entry name" value="OmpA_C-like"/>
    <property type="match status" value="1"/>
</dbReference>
<dbReference type="RefSeq" id="WP_345215235.1">
    <property type="nucleotide sequence ID" value="NZ_BAABGN010000002.1"/>
</dbReference>
<feature type="signal peptide" evidence="6">
    <location>
        <begin position="1"/>
        <end position="28"/>
    </location>
</feature>
<accession>A0ABP8KYG5</accession>
<evidence type="ECO:0000256" key="2">
    <source>
        <dbReference type="ARBA" id="ARBA00023136"/>
    </source>
</evidence>
<dbReference type="PRINTS" id="PR01021">
    <property type="entry name" value="OMPADOMAIN"/>
</dbReference>
<feature type="compositionally biased region" description="Low complexity" evidence="5">
    <location>
        <begin position="46"/>
        <end position="67"/>
    </location>
</feature>
<keyword evidence="9" id="KW-1185">Reference proteome</keyword>
<keyword evidence="6" id="KW-0732">Signal</keyword>
<dbReference type="InterPro" id="IPR050330">
    <property type="entry name" value="Bact_OuterMem_StrucFunc"/>
</dbReference>
<dbReference type="PANTHER" id="PTHR30329:SF21">
    <property type="entry name" value="LIPOPROTEIN YIAD-RELATED"/>
    <property type="match status" value="1"/>
</dbReference>
<feature type="chain" id="PRO_5045038737" description="OmpA-like domain-containing protein" evidence="6">
    <location>
        <begin position="29"/>
        <end position="482"/>
    </location>
</feature>
<reference evidence="9" key="1">
    <citation type="journal article" date="2019" name="Int. J. Syst. Evol. Microbiol.">
        <title>The Global Catalogue of Microorganisms (GCM) 10K type strain sequencing project: providing services to taxonomists for standard genome sequencing and annotation.</title>
        <authorList>
            <consortium name="The Broad Institute Genomics Platform"/>
            <consortium name="The Broad Institute Genome Sequencing Center for Infectious Disease"/>
            <person name="Wu L."/>
            <person name="Ma J."/>
        </authorList>
    </citation>
    <scope>NUCLEOTIDE SEQUENCE [LARGE SCALE GENOMIC DNA]</scope>
    <source>
        <strain evidence="9">JCM 17810</strain>
    </source>
</reference>
<evidence type="ECO:0000259" key="7">
    <source>
        <dbReference type="PROSITE" id="PS51123"/>
    </source>
</evidence>
<comment type="caution">
    <text evidence="8">The sequence shown here is derived from an EMBL/GenBank/DDBJ whole genome shotgun (WGS) entry which is preliminary data.</text>
</comment>
<protein>
    <recommendedName>
        <fullName evidence="7">OmpA-like domain-containing protein</fullName>
    </recommendedName>
</protein>
<evidence type="ECO:0000313" key="8">
    <source>
        <dbReference type="EMBL" id="GAA4418704.1"/>
    </source>
</evidence>
<evidence type="ECO:0000256" key="6">
    <source>
        <dbReference type="SAM" id="SignalP"/>
    </source>
</evidence>
<evidence type="ECO:0000313" key="9">
    <source>
        <dbReference type="Proteomes" id="UP001500622"/>
    </source>
</evidence>
<evidence type="ECO:0000256" key="5">
    <source>
        <dbReference type="SAM" id="MobiDB-lite"/>
    </source>
</evidence>
<evidence type="ECO:0000256" key="1">
    <source>
        <dbReference type="ARBA" id="ARBA00004442"/>
    </source>
</evidence>
<proteinExistence type="predicted"/>
<evidence type="ECO:0000256" key="4">
    <source>
        <dbReference type="PROSITE-ProRule" id="PRU00473"/>
    </source>
</evidence>
<dbReference type="InterPro" id="IPR006664">
    <property type="entry name" value="OMP_bac"/>
</dbReference>